<evidence type="ECO:0000313" key="1">
    <source>
        <dbReference type="EMBL" id="CAI9734127.1"/>
    </source>
</evidence>
<organism evidence="1 2">
    <name type="scientific">Octopus vulgaris</name>
    <name type="common">Common octopus</name>
    <dbReference type="NCBI Taxonomy" id="6645"/>
    <lineage>
        <taxon>Eukaryota</taxon>
        <taxon>Metazoa</taxon>
        <taxon>Spiralia</taxon>
        <taxon>Lophotrochozoa</taxon>
        <taxon>Mollusca</taxon>
        <taxon>Cephalopoda</taxon>
        <taxon>Coleoidea</taxon>
        <taxon>Octopodiformes</taxon>
        <taxon>Octopoda</taxon>
        <taxon>Incirrata</taxon>
        <taxon>Octopodidae</taxon>
        <taxon>Octopus</taxon>
    </lineage>
</organism>
<proteinExistence type="predicted"/>
<gene>
    <name evidence="1" type="ORF">OCTVUL_1B014674</name>
</gene>
<sequence length="99" mass="11869">MYKAISKYIRLDPPPNLVIVIWEAKPVKALEKKIPIKTTILFRNTRRTRNKEFSIKRKNIQICDILRYYTKHNITEVLEEITAINYNKIHNILRLLTFS</sequence>
<dbReference type="Proteomes" id="UP001162480">
    <property type="component" value="Chromosome 15"/>
</dbReference>
<protein>
    <submittedName>
        <fullName evidence="1">Uncharacterized protein</fullName>
    </submittedName>
</protein>
<accession>A0AA36BI48</accession>
<name>A0AA36BI48_OCTVU</name>
<dbReference type="AlphaFoldDB" id="A0AA36BI48"/>
<keyword evidence="2" id="KW-1185">Reference proteome</keyword>
<dbReference type="EMBL" id="OX597828">
    <property type="protein sequence ID" value="CAI9734127.1"/>
    <property type="molecule type" value="Genomic_DNA"/>
</dbReference>
<reference evidence="1" key="1">
    <citation type="submission" date="2023-08" db="EMBL/GenBank/DDBJ databases">
        <authorList>
            <person name="Alioto T."/>
            <person name="Alioto T."/>
            <person name="Gomez Garrido J."/>
        </authorList>
    </citation>
    <scope>NUCLEOTIDE SEQUENCE</scope>
</reference>
<evidence type="ECO:0000313" key="2">
    <source>
        <dbReference type="Proteomes" id="UP001162480"/>
    </source>
</evidence>